<keyword evidence="2" id="KW-0732">Signal</keyword>
<feature type="signal peptide" evidence="2">
    <location>
        <begin position="1"/>
        <end position="27"/>
    </location>
</feature>
<dbReference type="InterPro" id="IPR051941">
    <property type="entry name" value="BG_Antigen-Binding_Lectin"/>
</dbReference>
<evidence type="ECO:0000313" key="4">
    <source>
        <dbReference type="EMBL" id="MFB9467376.1"/>
    </source>
</evidence>
<sequence>MRWIGKNAPVAVLMAVALTGLAQPAGAQDARTSATPASAAQERSGARADGGAGARTPFVEYQAEDARTNGTVLGPDWAYGTLAAEAVGRRAVELDRQGEYVEFRLQQAANAVNVRYSVPDSADGKGIDATLGAYVDGQFAKSLAVTSRYSWYYGQFPWSNNPADGGRRQLYDDARLMFDRTLPAGSTVRLQVGKDDTAARYVIDVADFEHVGAPKTAPADALSVTSFGADPSGKQDSSDAFQRAIDAASGTGRTVWIPPGTFTVTRHLIVDRVTMRGSGPWYSVLRGDRVGVYGNYAPNASSDVHLADFAIFGEVKERNDSDQVNGIGGALANSTVDNVWIQHTKVGAWLDGPFDGLRMSRLRILDVTADAVNFHEGITNSSVTDSYVRGTGDDGLAMWSERHANADNAFARNTVRAPALANNIAIYGGRDIEVTDNLVTDTLVQGGGIHVGNRFNSVPLAGTTTIARNTLQRTGTLDLFSHIGEGALWFWAADAPLTGRVDVEDNLIQDSAYEAVQFLGSSVEGVRFARNTIDGAGTFAFQLNAPGSASVRSLTADRLGAGGRYDCDSGFTLTEGPGNSGWSDTRCGYPSPGPLQVSDIDRTLSFVTDEIGKPSDPQTVVITNPGPRAARIASISTTGVYSLSDTCGSELAPGASCTVGIRFVPTERGDRNGSLTISDGTSAGRYQVHVSGRVIRSTVGNLAAGRPVTASGSHDGYPAANAVDSNSDTYWESPALTSPHSLTVDLGSPVNVQRVALKLNGGWGGRTQTLEVLASDDGETFTTVAASADHVFDPTNNNTVDITIPSTTYRYLRVQGTSNSGAPGLQLAEFEAYAD</sequence>
<feature type="domain" description="F5/8 type C" evidence="3">
    <location>
        <begin position="690"/>
        <end position="835"/>
    </location>
</feature>
<dbReference type="PROSITE" id="PS50022">
    <property type="entry name" value="FA58C_3"/>
    <property type="match status" value="1"/>
</dbReference>
<dbReference type="Gene3D" id="2.60.40.10">
    <property type="entry name" value="Immunoglobulins"/>
    <property type="match status" value="1"/>
</dbReference>
<keyword evidence="5" id="KW-1185">Reference proteome</keyword>
<dbReference type="Pfam" id="PF00754">
    <property type="entry name" value="F5_F8_type_C"/>
    <property type="match status" value="1"/>
</dbReference>
<dbReference type="PANTHER" id="PTHR45713">
    <property type="entry name" value="FTP DOMAIN-CONTAINING PROTEIN"/>
    <property type="match status" value="1"/>
</dbReference>
<name>A0ABV5NAV1_9ACTN</name>
<dbReference type="Pfam" id="PF22816">
    <property type="entry name" value="CatAgl_D2"/>
    <property type="match status" value="1"/>
</dbReference>
<organism evidence="4 5">
    <name type="scientific">Streptomyces cinereospinus</name>
    <dbReference type="NCBI Taxonomy" id="285561"/>
    <lineage>
        <taxon>Bacteria</taxon>
        <taxon>Bacillati</taxon>
        <taxon>Actinomycetota</taxon>
        <taxon>Actinomycetes</taxon>
        <taxon>Kitasatosporales</taxon>
        <taxon>Streptomycetaceae</taxon>
        <taxon>Streptomyces</taxon>
    </lineage>
</organism>
<dbReference type="SMART" id="SM00231">
    <property type="entry name" value="FA58C"/>
    <property type="match status" value="1"/>
</dbReference>
<dbReference type="InterPro" id="IPR012334">
    <property type="entry name" value="Pectin_lyas_fold"/>
</dbReference>
<feature type="chain" id="PRO_5045140202" evidence="2">
    <location>
        <begin position="28"/>
        <end position="835"/>
    </location>
</feature>
<dbReference type="PANTHER" id="PTHR45713:SF6">
    <property type="entry name" value="F5_8 TYPE C DOMAIN-CONTAINING PROTEIN"/>
    <property type="match status" value="1"/>
</dbReference>
<evidence type="ECO:0000259" key="3">
    <source>
        <dbReference type="PROSITE" id="PS50022"/>
    </source>
</evidence>
<dbReference type="InterPro" id="IPR013783">
    <property type="entry name" value="Ig-like_fold"/>
</dbReference>
<dbReference type="InterPro" id="IPR033801">
    <property type="entry name" value="CBM6-CBM35-CBM36-like_1"/>
</dbReference>
<dbReference type="Gene3D" id="2.60.120.260">
    <property type="entry name" value="Galactose-binding domain-like"/>
    <property type="match status" value="2"/>
</dbReference>
<dbReference type="SMART" id="SM00710">
    <property type="entry name" value="PbH1"/>
    <property type="match status" value="6"/>
</dbReference>
<dbReference type="Proteomes" id="UP001589709">
    <property type="component" value="Unassembled WGS sequence"/>
</dbReference>
<dbReference type="SUPFAM" id="SSF49785">
    <property type="entry name" value="Galactose-binding domain-like"/>
    <property type="match status" value="1"/>
</dbReference>
<dbReference type="Gene3D" id="2.160.20.10">
    <property type="entry name" value="Single-stranded right-handed beta-helix, Pectin lyase-like"/>
    <property type="match status" value="1"/>
</dbReference>
<reference evidence="4 5" key="1">
    <citation type="submission" date="2024-09" db="EMBL/GenBank/DDBJ databases">
        <authorList>
            <person name="Sun Q."/>
            <person name="Mori K."/>
        </authorList>
    </citation>
    <scope>NUCLEOTIDE SEQUENCE [LARGE SCALE GENOMIC DNA]</scope>
    <source>
        <strain evidence="4 5">JCM 6917</strain>
    </source>
</reference>
<dbReference type="InterPro" id="IPR000421">
    <property type="entry name" value="FA58C"/>
</dbReference>
<protein>
    <submittedName>
        <fullName evidence="4">Discoidin domain-containing protein</fullName>
    </submittedName>
</protein>
<feature type="region of interest" description="Disordered" evidence="1">
    <location>
        <begin position="29"/>
        <end position="54"/>
    </location>
</feature>
<evidence type="ECO:0000256" key="2">
    <source>
        <dbReference type="SAM" id="SignalP"/>
    </source>
</evidence>
<dbReference type="InterPro" id="IPR006626">
    <property type="entry name" value="PbH1"/>
</dbReference>
<accession>A0ABV5NAV1</accession>
<gene>
    <name evidence="4" type="ORF">ACFF45_33000</name>
</gene>
<dbReference type="InterPro" id="IPR008979">
    <property type="entry name" value="Galactose-bd-like_sf"/>
</dbReference>
<dbReference type="CDD" id="cd14490">
    <property type="entry name" value="CBM6-CBM35-CBM36_like_1"/>
    <property type="match status" value="1"/>
</dbReference>
<dbReference type="RefSeq" id="WP_381350608.1">
    <property type="nucleotide sequence ID" value="NZ_JBHMCY010000104.1"/>
</dbReference>
<dbReference type="InterPro" id="IPR011050">
    <property type="entry name" value="Pectin_lyase_fold/virulence"/>
</dbReference>
<evidence type="ECO:0000313" key="5">
    <source>
        <dbReference type="Proteomes" id="UP001589709"/>
    </source>
</evidence>
<dbReference type="Pfam" id="PF22815">
    <property type="entry name" value="CatAgl_D1"/>
    <property type="match status" value="1"/>
</dbReference>
<evidence type="ECO:0000256" key="1">
    <source>
        <dbReference type="SAM" id="MobiDB-lite"/>
    </source>
</evidence>
<dbReference type="EMBL" id="JBHMCY010000104">
    <property type="protein sequence ID" value="MFB9467376.1"/>
    <property type="molecule type" value="Genomic_DNA"/>
</dbReference>
<dbReference type="InterPro" id="IPR055149">
    <property type="entry name" value="Agl_cat_D2"/>
</dbReference>
<comment type="caution">
    <text evidence="4">The sequence shown here is derived from an EMBL/GenBank/DDBJ whole genome shotgun (WGS) entry which is preliminary data.</text>
</comment>
<proteinExistence type="predicted"/>
<dbReference type="NCBIfam" id="NF012200">
    <property type="entry name" value="choice_anch_D"/>
    <property type="match status" value="1"/>
</dbReference>
<dbReference type="SUPFAM" id="SSF51126">
    <property type="entry name" value="Pectin lyase-like"/>
    <property type="match status" value="1"/>
</dbReference>